<dbReference type="SUPFAM" id="SSF51735">
    <property type="entry name" value="NAD(P)-binding Rossmann-fold domains"/>
    <property type="match status" value="1"/>
</dbReference>
<evidence type="ECO:0000313" key="4">
    <source>
        <dbReference type="EMBL" id="SGY87985.1"/>
    </source>
</evidence>
<dbReference type="PRINTS" id="PR00080">
    <property type="entry name" value="SDRFAMILY"/>
</dbReference>
<evidence type="ECO:0000256" key="1">
    <source>
        <dbReference type="ARBA" id="ARBA00006484"/>
    </source>
</evidence>
<comment type="similarity">
    <text evidence="1 3">Belongs to the short-chain dehydrogenases/reductases (SDR) family.</text>
</comment>
<dbReference type="CDD" id="cd05233">
    <property type="entry name" value="SDR_c"/>
    <property type="match status" value="1"/>
</dbReference>
<dbReference type="Proteomes" id="UP000182660">
    <property type="component" value="Unassembled WGS sequence"/>
</dbReference>
<accession>A0ABY1HDH6</accession>
<dbReference type="InterPro" id="IPR002347">
    <property type="entry name" value="SDR_fam"/>
</dbReference>
<name>A0ABY1HDH6_9GAMM</name>
<dbReference type="InterPro" id="IPR020904">
    <property type="entry name" value="Sc_DH/Rdtase_CS"/>
</dbReference>
<comment type="caution">
    <text evidence="4">The sequence shown here is derived from an EMBL/GenBank/DDBJ whole genome shotgun (WGS) entry which is preliminary data.</text>
</comment>
<evidence type="ECO:0000313" key="5">
    <source>
        <dbReference type="Proteomes" id="UP000182660"/>
    </source>
</evidence>
<organism evidence="4 5">
    <name type="scientific">Moritella viscosa</name>
    <dbReference type="NCBI Taxonomy" id="80854"/>
    <lineage>
        <taxon>Bacteria</taxon>
        <taxon>Pseudomonadati</taxon>
        <taxon>Pseudomonadota</taxon>
        <taxon>Gammaproteobacteria</taxon>
        <taxon>Alteromonadales</taxon>
        <taxon>Moritellaceae</taxon>
        <taxon>Moritella</taxon>
    </lineage>
</organism>
<dbReference type="PANTHER" id="PTHR43115:SF4">
    <property type="entry name" value="DEHYDROGENASE_REDUCTASE SDR FAMILY MEMBER 11"/>
    <property type="match status" value="1"/>
</dbReference>
<keyword evidence="5" id="KW-1185">Reference proteome</keyword>
<dbReference type="Gene3D" id="3.40.50.720">
    <property type="entry name" value="NAD(P)-binding Rossmann-like Domain"/>
    <property type="match status" value="1"/>
</dbReference>
<keyword evidence="2" id="KW-0560">Oxidoreductase</keyword>
<proteinExistence type="inferred from homology"/>
<dbReference type="EMBL" id="FPLJ01000039">
    <property type="protein sequence ID" value="SGY87985.1"/>
    <property type="molecule type" value="Genomic_DNA"/>
</dbReference>
<evidence type="ECO:0000256" key="3">
    <source>
        <dbReference type="RuleBase" id="RU000363"/>
    </source>
</evidence>
<dbReference type="InterPro" id="IPR036291">
    <property type="entry name" value="NAD(P)-bd_dom_sf"/>
</dbReference>
<protein>
    <submittedName>
        <fullName evidence="4">Oxidoreductase, short-chain dehydrogenase/reductase family</fullName>
    </submittedName>
</protein>
<evidence type="ECO:0000256" key="2">
    <source>
        <dbReference type="ARBA" id="ARBA00023002"/>
    </source>
</evidence>
<dbReference type="PANTHER" id="PTHR43115">
    <property type="entry name" value="DEHYDROGENASE/REDUCTASE SDR FAMILY MEMBER 11"/>
    <property type="match status" value="1"/>
</dbReference>
<reference evidence="4 5" key="1">
    <citation type="submission" date="2016-11" db="EMBL/GenBank/DDBJ databases">
        <authorList>
            <person name="Klemetsen T."/>
        </authorList>
    </citation>
    <scope>NUCLEOTIDE SEQUENCE [LARGE SCALE GENOMIC DNA]</scope>
    <source>
        <strain evidence="4">MT 2528</strain>
    </source>
</reference>
<dbReference type="PRINTS" id="PR00081">
    <property type="entry name" value="GDHRDH"/>
</dbReference>
<gene>
    <name evidence="4" type="ORF">MT2528_1408</name>
</gene>
<sequence>MMMKKLVVITGASSGIGEATAKRLSAAGHPLLLVARRVEKLESLDLPNCLCEKVDLTVHAEFHAALAKAEALYGPTDLLINNAGMMLLGQIDTQPAEEFKTMFDINVIALLNGMQAVLAPMKARNTGTIINISSVAGRKTFGAHAAYCGTKFAVHAITENVREEVATSDVRVITIAPGAVETELLSHTTSEDIKAGYEEWKLTMGNILTPGDVARSIEFAYAQPQDVCIREIVLASTRQEP</sequence>
<dbReference type="Pfam" id="PF00106">
    <property type="entry name" value="adh_short"/>
    <property type="match status" value="1"/>
</dbReference>
<dbReference type="PROSITE" id="PS00061">
    <property type="entry name" value="ADH_SHORT"/>
    <property type="match status" value="1"/>
</dbReference>